<keyword evidence="2" id="KW-0472">Membrane</keyword>
<keyword evidence="2" id="KW-0812">Transmembrane</keyword>
<reference evidence="3 4" key="1">
    <citation type="submission" date="2018-06" db="EMBL/GenBank/DDBJ databases">
        <title>Pedobacter endophyticus sp. nov., an endophytic bacterium isolated from a leaf of Triticum aestivum.</title>
        <authorList>
            <person name="Zhang L."/>
        </authorList>
    </citation>
    <scope>NUCLEOTIDE SEQUENCE [LARGE SCALE GENOMIC DNA]</scope>
    <source>
        <strain evidence="3 4">CM134L-2</strain>
    </source>
</reference>
<dbReference type="EMBL" id="SAYW01000004">
    <property type="protein sequence ID" value="RWU06370.1"/>
    <property type="molecule type" value="Genomic_DNA"/>
</dbReference>
<evidence type="ECO:0008006" key="5">
    <source>
        <dbReference type="Google" id="ProtNLM"/>
    </source>
</evidence>
<evidence type="ECO:0000313" key="3">
    <source>
        <dbReference type="EMBL" id="RWU06370.1"/>
    </source>
</evidence>
<evidence type="ECO:0000256" key="2">
    <source>
        <dbReference type="SAM" id="Phobius"/>
    </source>
</evidence>
<keyword evidence="2" id="KW-1133">Transmembrane helix</keyword>
<sequence length="599" mass="69213">MTLKKIIKSRKFKYISFVFLFLVIVILGASWYIAGKIKPLVQQELGAIVKKATNGLYDIHFDEVRVNPLTGNASLTKVRLVPDTVAYQKLVTEQKAPNNLYFIKLEKLSIKKFHPFKIYFDKRLEIDLLLFDKPHITMVNKSFAFNENKPTIPEKSPYDYIKSIFEALHIKTIDFKNASFKYVNKNDSIVESDTVSNLSITLKDWLIDSTSAKDKTRFYLLKDAYVYLNNYTYATPDSMYYIKASQFEFSASAKKVNIKEFALTPRYSEEEFARISGYARDRYSLQLNNIDLSGINLSAYLKRGEVFADEMHIANGFLSVFNDNSYPKLVKDKTGRFPHQLLQKIKIPITLKKILLQKLDISYAEFDARSKQRGRISFNNTSGVISNVTNQAKYKKVNPITEANLVSHLMEQGKLTVNFKFNTIAPKADFTYRGQLQDMDARQLNYITRPLAMVQVKSCLIRKLAFDIKANEDVATGRVKFLYNDLSLGLMKQHEGGQRLQRLGLLSLLANAIIIHSDNPSNDGKFTVAPINYKRKPTGSFFNFIWKTLFQGVKYSVGFTPQKIAEIKSYTTKFENMKDEREKRRMRRELRKSKRLKNR</sequence>
<organism evidence="3 4">
    <name type="scientific">Pedobacter chitinilyticus</name>
    <dbReference type="NCBI Taxonomy" id="2233776"/>
    <lineage>
        <taxon>Bacteria</taxon>
        <taxon>Pseudomonadati</taxon>
        <taxon>Bacteroidota</taxon>
        <taxon>Sphingobacteriia</taxon>
        <taxon>Sphingobacteriales</taxon>
        <taxon>Sphingobacteriaceae</taxon>
        <taxon>Pedobacter</taxon>
    </lineage>
</organism>
<dbReference type="Proteomes" id="UP000284120">
    <property type="component" value="Unassembled WGS sequence"/>
</dbReference>
<proteinExistence type="predicted"/>
<gene>
    <name evidence="3" type="ORF">DPV69_13865</name>
</gene>
<feature type="transmembrane region" description="Helical" evidence="2">
    <location>
        <begin position="12"/>
        <end position="34"/>
    </location>
</feature>
<feature type="region of interest" description="Disordered" evidence="1">
    <location>
        <begin position="578"/>
        <end position="599"/>
    </location>
</feature>
<dbReference type="OrthoDB" id="814802at2"/>
<evidence type="ECO:0000256" key="1">
    <source>
        <dbReference type="SAM" id="MobiDB-lite"/>
    </source>
</evidence>
<keyword evidence="4" id="KW-1185">Reference proteome</keyword>
<evidence type="ECO:0000313" key="4">
    <source>
        <dbReference type="Proteomes" id="UP000284120"/>
    </source>
</evidence>
<dbReference type="RefSeq" id="WP_113647981.1">
    <property type="nucleotide sequence ID" value="NZ_QMHN01000004.1"/>
</dbReference>
<accession>A0A3S3QF47</accession>
<feature type="compositionally biased region" description="Basic residues" evidence="1">
    <location>
        <begin position="584"/>
        <end position="599"/>
    </location>
</feature>
<name>A0A3S3QF47_9SPHI</name>
<protein>
    <recommendedName>
        <fullName evidence="5">DUF748 domain-containing protein</fullName>
    </recommendedName>
</protein>
<comment type="caution">
    <text evidence="3">The sequence shown here is derived from an EMBL/GenBank/DDBJ whole genome shotgun (WGS) entry which is preliminary data.</text>
</comment>
<dbReference type="AlphaFoldDB" id="A0A3S3QF47"/>